<dbReference type="PANTHER" id="PTHR47043:SF1">
    <property type="entry name" value="UDP-N-ACETYLGLUCOSAMINE TRANSFERASE SUBUNIT ALG13"/>
    <property type="match status" value="1"/>
</dbReference>
<dbReference type="GO" id="GO:0043541">
    <property type="term" value="C:UDP-N-acetylglucosamine transferase complex"/>
    <property type="evidence" value="ECO:0007669"/>
    <property type="project" value="TreeGrafter"/>
</dbReference>
<dbReference type="SUPFAM" id="SSF53756">
    <property type="entry name" value="UDP-Glycosyltransferase/glycogen phosphorylase"/>
    <property type="match status" value="1"/>
</dbReference>
<dbReference type="PANTHER" id="PTHR47043">
    <property type="entry name" value="UDP-N-ACETYLGLUCOSAMINE TRANSFERASE SUBUNIT ALG13"/>
    <property type="match status" value="1"/>
</dbReference>
<dbReference type="InterPro" id="IPR052474">
    <property type="entry name" value="UDP-GlcNAc_transferase"/>
</dbReference>
<dbReference type="OrthoDB" id="20273at2759"/>
<sequence>MASESKDSSEQQSPTKSCFVTVGATASFNALVSEIISEPVLEALQANKYTDILIQYGQHGAALVQPFLQDNSSTVKEKYGLNISGFDFNLKGLDREMMGTKEKPEENRKEGLIISHAGTGTILAALRLGVPVMVVPNPELMHNHQEELAQQLSKVGYVVHGRLGNIAAAAHEAETFRTQLHQWPPKDTVSSTNAGLAKVMADELGFVD</sequence>
<evidence type="ECO:0000256" key="2">
    <source>
        <dbReference type="ARBA" id="ARBA00012614"/>
    </source>
</evidence>
<dbReference type="Pfam" id="PF04101">
    <property type="entry name" value="Glyco_tran_28_C"/>
    <property type="match status" value="1"/>
</dbReference>
<evidence type="ECO:0000259" key="8">
    <source>
        <dbReference type="Pfam" id="PF04101"/>
    </source>
</evidence>
<evidence type="ECO:0000313" key="9">
    <source>
        <dbReference type="EMBL" id="PGH20761.1"/>
    </source>
</evidence>
<evidence type="ECO:0000256" key="5">
    <source>
        <dbReference type="ARBA" id="ARBA00032061"/>
    </source>
</evidence>
<protein>
    <recommendedName>
        <fullName evidence="3 7">UDP-N-acetylglucosamine transferase subunit ALG13</fullName>
        <ecNumber evidence="2 7">2.4.1.141</ecNumber>
    </recommendedName>
    <alternativeName>
        <fullName evidence="5 7">Asparagine-linked glycosylation protein 13</fullName>
    </alternativeName>
</protein>
<comment type="function">
    <text evidence="4 7">Involved in protein N-glycosylation. Essential for the second step of the dolichol-linked oligosaccharide pathway.</text>
</comment>
<proteinExistence type="inferred from homology"/>
<dbReference type="Gene3D" id="3.40.50.2000">
    <property type="entry name" value="Glycogen Phosphorylase B"/>
    <property type="match status" value="1"/>
</dbReference>
<organism evidence="9 10">
    <name type="scientific">Polytolypa hystricis (strain UAMH7299)</name>
    <dbReference type="NCBI Taxonomy" id="1447883"/>
    <lineage>
        <taxon>Eukaryota</taxon>
        <taxon>Fungi</taxon>
        <taxon>Dikarya</taxon>
        <taxon>Ascomycota</taxon>
        <taxon>Pezizomycotina</taxon>
        <taxon>Eurotiomycetes</taxon>
        <taxon>Eurotiomycetidae</taxon>
        <taxon>Onygenales</taxon>
        <taxon>Onygenales incertae sedis</taxon>
        <taxon>Polytolypa</taxon>
    </lineage>
</organism>
<dbReference type="STRING" id="1447883.A0A2B7YI93"/>
<keyword evidence="7" id="KW-0328">Glycosyltransferase</keyword>
<evidence type="ECO:0000313" key="10">
    <source>
        <dbReference type="Proteomes" id="UP000224634"/>
    </source>
</evidence>
<dbReference type="InterPro" id="IPR007235">
    <property type="entry name" value="Glyco_trans_28_C"/>
</dbReference>
<comment type="caution">
    <text evidence="9">The sequence shown here is derived from an EMBL/GenBank/DDBJ whole genome shotgun (WGS) entry which is preliminary data.</text>
</comment>
<dbReference type="Proteomes" id="UP000224634">
    <property type="component" value="Unassembled WGS sequence"/>
</dbReference>
<dbReference type="EC" id="2.4.1.141" evidence="2 7"/>
<name>A0A2B7YI93_POLH7</name>
<evidence type="ECO:0000256" key="6">
    <source>
        <dbReference type="ARBA" id="ARBA00048184"/>
    </source>
</evidence>
<evidence type="ECO:0000256" key="3">
    <source>
        <dbReference type="ARBA" id="ARBA00017468"/>
    </source>
</evidence>
<evidence type="ECO:0000256" key="1">
    <source>
        <dbReference type="ARBA" id="ARBA00011198"/>
    </source>
</evidence>
<keyword evidence="10" id="KW-1185">Reference proteome</keyword>
<dbReference type="GO" id="GO:0006488">
    <property type="term" value="P:dolichol-linked oligosaccharide biosynthetic process"/>
    <property type="evidence" value="ECO:0007669"/>
    <property type="project" value="TreeGrafter"/>
</dbReference>
<comment type="catalytic activity">
    <reaction evidence="6">
        <text>an N-acetyl-alpha-D-glucosaminyl-diphospho-di-trans,poly-cis-dolichol + UDP-N-acetyl-alpha-D-glucosamine = an N,N'-diacetylchitobiosyl-diphospho-di-trans,poly-cis-dolichol + UDP + H(+)</text>
        <dbReference type="Rhea" id="RHEA:23380"/>
        <dbReference type="Rhea" id="RHEA-COMP:19507"/>
        <dbReference type="Rhea" id="RHEA-COMP:19510"/>
        <dbReference type="ChEBI" id="CHEBI:15378"/>
        <dbReference type="ChEBI" id="CHEBI:57269"/>
        <dbReference type="ChEBI" id="CHEBI:57705"/>
        <dbReference type="ChEBI" id="CHEBI:58223"/>
        <dbReference type="ChEBI" id="CHEBI:58427"/>
        <dbReference type="EC" id="2.4.1.141"/>
    </reaction>
</comment>
<comment type="subunit">
    <text evidence="1 7">Heterodimer with ALG14 to form a functional enzyme.</text>
</comment>
<keyword evidence="7" id="KW-0808">Transferase</keyword>
<gene>
    <name evidence="7" type="primary">ALG13</name>
    <name evidence="9" type="ORF">AJ80_03522</name>
</gene>
<feature type="domain" description="Glycosyl transferase family 28 C-terminal" evidence="8">
    <location>
        <begin position="18"/>
        <end position="157"/>
    </location>
</feature>
<accession>A0A2B7YI93</accession>
<reference evidence="9 10" key="1">
    <citation type="submission" date="2017-10" db="EMBL/GenBank/DDBJ databases">
        <title>Comparative genomics in systemic dimorphic fungi from Ajellomycetaceae.</title>
        <authorList>
            <person name="Munoz J.F."/>
            <person name="Mcewen J.G."/>
            <person name="Clay O.K."/>
            <person name="Cuomo C.A."/>
        </authorList>
    </citation>
    <scope>NUCLEOTIDE SEQUENCE [LARGE SCALE GENOMIC DNA]</scope>
    <source>
        <strain evidence="9 10">UAMH7299</strain>
    </source>
</reference>
<dbReference type="EMBL" id="PDNA01000039">
    <property type="protein sequence ID" value="PGH20761.1"/>
    <property type="molecule type" value="Genomic_DNA"/>
</dbReference>
<comment type="similarity">
    <text evidence="7">Belongs to the glycosyltransferase 28 family.</text>
</comment>
<keyword evidence="7" id="KW-0256">Endoplasmic reticulum</keyword>
<dbReference type="AlphaFoldDB" id="A0A2B7YI93"/>
<evidence type="ECO:0000256" key="7">
    <source>
        <dbReference type="RuleBase" id="RU362128"/>
    </source>
</evidence>
<dbReference type="GO" id="GO:0004577">
    <property type="term" value="F:N-acetylglucosaminyldiphosphodolichol N-acetylglucosaminyltransferase activity"/>
    <property type="evidence" value="ECO:0007669"/>
    <property type="project" value="UniProtKB-EC"/>
</dbReference>
<evidence type="ECO:0000256" key="4">
    <source>
        <dbReference type="ARBA" id="ARBA00024804"/>
    </source>
</evidence>
<comment type="subcellular location">
    <subcellularLocation>
        <location evidence="7">Endoplasmic reticulum</location>
    </subcellularLocation>
</comment>